<proteinExistence type="predicted"/>
<gene>
    <name evidence="1" type="ORF">GGQ57_004291</name>
</gene>
<accession>A0ABR6KS74</accession>
<protein>
    <submittedName>
        <fullName evidence="1">Uncharacterized protein</fullName>
    </submittedName>
</protein>
<dbReference type="EMBL" id="JACHOC010000010">
    <property type="protein sequence ID" value="MBB4624360.1"/>
    <property type="molecule type" value="Genomic_DNA"/>
</dbReference>
<reference evidence="1 2" key="1">
    <citation type="submission" date="2020-08" db="EMBL/GenBank/DDBJ databases">
        <title>Genomic Encyclopedia of Type Strains, Phase IV (KMG-IV): sequencing the most valuable type-strain genomes for metagenomic binning, comparative biology and taxonomic classification.</title>
        <authorList>
            <person name="Goeker M."/>
        </authorList>
    </citation>
    <scope>NUCLEOTIDE SEQUENCE [LARGE SCALE GENOMIC DNA]</scope>
    <source>
        <strain evidence="1 2">DSM 102983</strain>
    </source>
</reference>
<sequence>MIYSACYFSVFYKKELPAKDFFSKSSLCRYKALKMIIVCLQEFWEKDLLEKDCHKVS</sequence>
<evidence type="ECO:0000313" key="2">
    <source>
        <dbReference type="Proteomes" id="UP000533637"/>
    </source>
</evidence>
<organism evidence="1 2">
    <name type="scientific">Parabacteroides faecis</name>
    <dbReference type="NCBI Taxonomy" id="1217282"/>
    <lineage>
        <taxon>Bacteria</taxon>
        <taxon>Pseudomonadati</taxon>
        <taxon>Bacteroidota</taxon>
        <taxon>Bacteroidia</taxon>
        <taxon>Bacteroidales</taxon>
        <taxon>Tannerellaceae</taxon>
        <taxon>Parabacteroides</taxon>
    </lineage>
</organism>
<keyword evidence="2" id="KW-1185">Reference proteome</keyword>
<name>A0ABR6KS74_9BACT</name>
<evidence type="ECO:0000313" key="1">
    <source>
        <dbReference type="EMBL" id="MBB4624360.1"/>
    </source>
</evidence>
<dbReference type="Proteomes" id="UP000533637">
    <property type="component" value="Unassembled WGS sequence"/>
</dbReference>
<comment type="caution">
    <text evidence="1">The sequence shown here is derived from an EMBL/GenBank/DDBJ whole genome shotgun (WGS) entry which is preliminary data.</text>
</comment>